<dbReference type="EMBL" id="AUSU01006538">
    <property type="protein sequence ID" value="EPS61879.1"/>
    <property type="molecule type" value="Genomic_DNA"/>
</dbReference>
<dbReference type="AlphaFoldDB" id="S8C584"/>
<evidence type="ECO:0000313" key="2">
    <source>
        <dbReference type="Proteomes" id="UP000015453"/>
    </source>
</evidence>
<evidence type="ECO:0000313" key="1">
    <source>
        <dbReference type="EMBL" id="EPS61879.1"/>
    </source>
</evidence>
<proteinExistence type="predicted"/>
<dbReference type="Proteomes" id="UP000015453">
    <property type="component" value="Unassembled WGS sequence"/>
</dbReference>
<dbReference type="Gene3D" id="1.10.600.10">
    <property type="entry name" value="Farnesyl Diphosphate Synthase"/>
    <property type="match status" value="1"/>
</dbReference>
<dbReference type="InterPro" id="IPR008949">
    <property type="entry name" value="Isoprenoid_synthase_dom_sf"/>
</dbReference>
<sequence>SSLVAGEIVLTSEQKVYDVVLKQAALVKRKFTSIDDELIQVKQQQPDAVTLPGSIPVLDEAYRRCGEVCAEYAKTFYLGTMLMTPERRRAIWAIYGKSEAPPHSPLNRSSNKTVWCRRTDELVDGPNASHITPAALDRWEDRLEDIFRGRPFDMLDAALADTVSRFPVDIQVF</sequence>
<feature type="non-terminal residue" evidence="1">
    <location>
        <position position="1"/>
    </location>
</feature>
<keyword evidence="2" id="KW-1185">Reference proteome</keyword>
<dbReference type="PANTHER" id="PTHR31480">
    <property type="entry name" value="BIFUNCTIONAL LYCOPENE CYCLASE/PHYTOENE SYNTHASE"/>
    <property type="match status" value="1"/>
</dbReference>
<accession>S8C584</accession>
<reference evidence="1 2" key="1">
    <citation type="journal article" date="2013" name="BMC Genomics">
        <title>The miniature genome of a carnivorous plant Genlisea aurea contains a low number of genes and short non-coding sequences.</title>
        <authorList>
            <person name="Leushkin E.V."/>
            <person name="Sutormin R.A."/>
            <person name="Nabieva E.R."/>
            <person name="Penin A.A."/>
            <person name="Kondrashov A.S."/>
            <person name="Logacheva M.D."/>
        </authorList>
    </citation>
    <scope>NUCLEOTIDE SEQUENCE [LARGE SCALE GENOMIC DNA]</scope>
</reference>
<gene>
    <name evidence="1" type="ORF">M569_12914</name>
</gene>
<comment type="caution">
    <text evidence="1">The sequence shown here is derived from an EMBL/GenBank/DDBJ whole genome shotgun (WGS) entry which is preliminary data.</text>
</comment>
<name>S8C584_9LAMI</name>
<dbReference type="SUPFAM" id="SSF48576">
    <property type="entry name" value="Terpenoid synthases"/>
    <property type="match status" value="1"/>
</dbReference>
<organism evidence="1 2">
    <name type="scientific">Genlisea aurea</name>
    <dbReference type="NCBI Taxonomy" id="192259"/>
    <lineage>
        <taxon>Eukaryota</taxon>
        <taxon>Viridiplantae</taxon>
        <taxon>Streptophyta</taxon>
        <taxon>Embryophyta</taxon>
        <taxon>Tracheophyta</taxon>
        <taxon>Spermatophyta</taxon>
        <taxon>Magnoliopsida</taxon>
        <taxon>eudicotyledons</taxon>
        <taxon>Gunneridae</taxon>
        <taxon>Pentapetalae</taxon>
        <taxon>asterids</taxon>
        <taxon>lamiids</taxon>
        <taxon>Lamiales</taxon>
        <taxon>Lentibulariaceae</taxon>
        <taxon>Genlisea</taxon>
    </lineage>
</organism>
<dbReference type="OrthoDB" id="6600518at2759"/>
<protein>
    <submittedName>
        <fullName evidence="1">Phytoene synthase</fullName>
    </submittedName>
</protein>
<feature type="non-terminal residue" evidence="1">
    <location>
        <position position="173"/>
    </location>
</feature>